<evidence type="ECO:0000313" key="3">
    <source>
        <dbReference type="EMBL" id="NUU63719.1"/>
    </source>
</evidence>
<dbReference type="PANTHER" id="PTHR45138:SF9">
    <property type="entry name" value="DIGUANYLATE CYCLASE DGCM-RELATED"/>
    <property type="match status" value="1"/>
</dbReference>
<feature type="transmembrane region" description="Helical" evidence="1">
    <location>
        <begin position="83"/>
        <end position="100"/>
    </location>
</feature>
<dbReference type="InterPro" id="IPR050469">
    <property type="entry name" value="Diguanylate_Cyclase"/>
</dbReference>
<gene>
    <name evidence="3" type="ORF">HPT30_25535</name>
</gene>
<dbReference type="Gene3D" id="3.30.70.270">
    <property type="match status" value="1"/>
</dbReference>
<organism evidence="3 4">
    <name type="scientific">Paenibacillus agri</name>
    <dbReference type="NCBI Taxonomy" id="2744309"/>
    <lineage>
        <taxon>Bacteria</taxon>
        <taxon>Bacillati</taxon>
        <taxon>Bacillota</taxon>
        <taxon>Bacilli</taxon>
        <taxon>Bacillales</taxon>
        <taxon>Paenibacillaceae</taxon>
        <taxon>Paenibacillus</taxon>
    </lineage>
</organism>
<evidence type="ECO:0000256" key="1">
    <source>
        <dbReference type="SAM" id="Phobius"/>
    </source>
</evidence>
<accession>A0A850EVN1</accession>
<name>A0A850EVN1_9BACL</name>
<feature type="transmembrane region" description="Helical" evidence="1">
    <location>
        <begin position="127"/>
        <end position="145"/>
    </location>
</feature>
<feature type="domain" description="GGDEF" evidence="2">
    <location>
        <begin position="236"/>
        <end position="367"/>
    </location>
</feature>
<feature type="transmembrane region" description="Helical" evidence="1">
    <location>
        <begin position="157"/>
        <end position="175"/>
    </location>
</feature>
<dbReference type="RefSeq" id="WP_175374117.1">
    <property type="nucleotide sequence ID" value="NZ_JABWCS010000220.1"/>
</dbReference>
<dbReference type="SMART" id="SM00267">
    <property type="entry name" value="GGDEF"/>
    <property type="match status" value="1"/>
</dbReference>
<dbReference type="EMBL" id="JABWCS010000220">
    <property type="protein sequence ID" value="NUU63719.1"/>
    <property type="molecule type" value="Genomic_DNA"/>
</dbReference>
<dbReference type="SUPFAM" id="SSF55073">
    <property type="entry name" value="Nucleotide cyclase"/>
    <property type="match status" value="1"/>
</dbReference>
<dbReference type="GO" id="GO:0052621">
    <property type="term" value="F:diguanylate cyclase activity"/>
    <property type="evidence" value="ECO:0007669"/>
    <property type="project" value="TreeGrafter"/>
</dbReference>
<protein>
    <submittedName>
        <fullName evidence="3">GGDEF domain-containing protein</fullName>
    </submittedName>
</protein>
<feature type="transmembrane region" description="Helical" evidence="1">
    <location>
        <begin position="21"/>
        <end position="42"/>
    </location>
</feature>
<dbReference type="Pfam" id="PF00990">
    <property type="entry name" value="GGDEF"/>
    <property type="match status" value="1"/>
</dbReference>
<dbReference type="AlphaFoldDB" id="A0A850EVN1"/>
<reference evidence="3" key="1">
    <citation type="submission" date="2020-06" db="EMBL/GenBank/DDBJ databases">
        <title>Paenibacillus sp. nov., isolated from soil.</title>
        <authorList>
            <person name="Seo Y.L."/>
        </authorList>
    </citation>
    <scope>NUCLEOTIDE SEQUENCE [LARGE SCALE GENOMIC DNA]</scope>
    <source>
        <strain evidence="3">JW14</strain>
    </source>
</reference>
<dbReference type="CDD" id="cd01949">
    <property type="entry name" value="GGDEF"/>
    <property type="match status" value="1"/>
</dbReference>
<dbReference type="InterPro" id="IPR000160">
    <property type="entry name" value="GGDEF_dom"/>
</dbReference>
<evidence type="ECO:0000259" key="2">
    <source>
        <dbReference type="PROSITE" id="PS50887"/>
    </source>
</evidence>
<dbReference type="PROSITE" id="PS50887">
    <property type="entry name" value="GGDEF"/>
    <property type="match status" value="1"/>
</dbReference>
<sequence>MIAATDSLNAEVWHRKIMNGYWIVLAFMLIAQVLFVLCADQLRLKSSPGTESGYLFIASNILIVICVASAEIWLRSTLQYNKQAIVGCGFIISYLFYFVIEPFVDGAQMALMMPIMISLIYFDRKLLYTLGLFSIFFYAAVYFGLERVYLKKPLLEFIAMEFVFLLFLLMARAVIIRSKETGEYLEQLTKSEQGLLVERAISDKLLKIDALTGLYNHKTFHEYLDSLLEQCENNGLMLQLALFDIDNFKRVNDTYGHWVGDLVLKEVAAKVGGKIGLNDFAARYGGEEFAVIFTDRNCSEAYSAAEELRLTIEQMEHPYAGGHPITVSIGLCRYQLGDGKEQLFRKTDDALYQAKRSGKNRVVTSSVDPQEANILSYGRI</sequence>
<proteinExistence type="predicted"/>
<dbReference type="InterPro" id="IPR043128">
    <property type="entry name" value="Rev_trsase/Diguanyl_cyclase"/>
</dbReference>
<evidence type="ECO:0000313" key="4">
    <source>
        <dbReference type="Proteomes" id="UP000564806"/>
    </source>
</evidence>
<feature type="transmembrane region" description="Helical" evidence="1">
    <location>
        <begin position="54"/>
        <end position="74"/>
    </location>
</feature>
<keyword evidence="1" id="KW-0812">Transmembrane</keyword>
<dbReference type="InterPro" id="IPR029787">
    <property type="entry name" value="Nucleotide_cyclase"/>
</dbReference>
<keyword evidence="4" id="KW-1185">Reference proteome</keyword>
<comment type="caution">
    <text evidence="3">The sequence shown here is derived from an EMBL/GenBank/DDBJ whole genome shotgun (WGS) entry which is preliminary data.</text>
</comment>
<dbReference type="Proteomes" id="UP000564806">
    <property type="component" value="Unassembled WGS sequence"/>
</dbReference>
<dbReference type="PANTHER" id="PTHR45138">
    <property type="entry name" value="REGULATORY COMPONENTS OF SENSORY TRANSDUCTION SYSTEM"/>
    <property type="match status" value="1"/>
</dbReference>
<keyword evidence="1" id="KW-1133">Transmembrane helix</keyword>
<dbReference type="NCBIfam" id="TIGR00254">
    <property type="entry name" value="GGDEF"/>
    <property type="match status" value="1"/>
</dbReference>
<dbReference type="FunFam" id="3.30.70.270:FF:000001">
    <property type="entry name" value="Diguanylate cyclase domain protein"/>
    <property type="match status" value="1"/>
</dbReference>
<keyword evidence="1" id="KW-0472">Membrane</keyword>